<evidence type="ECO:0000256" key="2">
    <source>
        <dbReference type="PIRNR" id="PIRNR006429"/>
    </source>
</evidence>
<dbReference type="STRING" id="1255043.TVNIR_1005"/>
<dbReference type="HOGENOM" id="CLU_026563_1_0_6"/>
<dbReference type="Pfam" id="PF01645">
    <property type="entry name" value="Glu_synthase"/>
    <property type="match status" value="1"/>
</dbReference>
<dbReference type="PATRIC" id="fig|1255043.3.peg.1011"/>
<feature type="domain" description="Glutamate synthase" evidence="4">
    <location>
        <begin position="153"/>
        <end position="468"/>
    </location>
</feature>
<feature type="region of interest" description="Disordered" evidence="3">
    <location>
        <begin position="533"/>
        <end position="557"/>
    </location>
</feature>
<dbReference type="Proteomes" id="UP000010809">
    <property type="component" value="Chromosome"/>
</dbReference>
<dbReference type="InterPro" id="IPR013785">
    <property type="entry name" value="Aldolase_TIM"/>
</dbReference>
<dbReference type="EC" id="1.4.7.1" evidence="5"/>
<feature type="compositionally biased region" description="Basic and acidic residues" evidence="3">
    <location>
        <begin position="533"/>
        <end position="542"/>
    </location>
</feature>
<dbReference type="PANTHER" id="PTHR43819">
    <property type="entry name" value="ARCHAEAL-TYPE GLUTAMATE SYNTHASE [NADPH]"/>
    <property type="match status" value="1"/>
</dbReference>
<keyword evidence="5" id="KW-0560">Oxidoreductase</keyword>
<dbReference type="InterPro" id="IPR024188">
    <property type="entry name" value="GltB"/>
</dbReference>
<dbReference type="KEGG" id="tni:TVNIR_1005"/>
<dbReference type="RefSeq" id="WP_015257830.1">
    <property type="nucleotide sequence ID" value="NC_019902.2"/>
</dbReference>
<reference evidence="5" key="1">
    <citation type="submission" date="2015-12" db="EMBL/GenBank/DDBJ databases">
        <authorList>
            <person name="Tikhonova T.V."/>
            <person name="Pavlov A.R."/>
            <person name="Beletsky A.V."/>
            <person name="Mardanov A.V."/>
            <person name="Sorokin D.Y."/>
            <person name="Ravin N.V."/>
            <person name="Popov V.O."/>
        </authorList>
    </citation>
    <scope>NUCLEOTIDE SEQUENCE</scope>
    <source>
        <strain evidence="5">DSM 14787</strain>
    </source>
</reference>
<protein>
    <submittedName>
        <fullName evidence="5">Ferredoxin-dependent glutamate synthase</fullName>
        <ecNumber evidence="5">1.4.7.1</ecNumber>
    </submittedName>
</protein>
<dbReference type="GO" id="GO:0006537">
    <property type="term" value="P:glutamate biosynthetic process"/>
    <property type="evidence" value="ECO:0007669"/>
    <property type="project" value="InterPro"/>
</dbReference>
<evidence type="ECO:0000313" key="6">
    <source>
        <dbReference type="Proteomes" id="UP000010809"/>
    </source>
</evidence>
<dbReference type="Gene3D" id="3.20.20.70">
    <property type="entry name" value="Aldolase class I"/>
    <property type="match status" value="1"/>
</dbReference>
<evidence type="ECO:0000256" key="3">
    <source>
        <dbReference type="SAM" id="MobiDB-lite"/>
    </source>
</evidence>
<dbReference type="EMBL" id="CP003989">
    <property type="protein sequence ID" value="AGA32689.1"/>
    <property type="molecule type" value="Genomic_DNA"/>
</dbReference>
<dbReference type="GO" id="GO:0016041">
    <property type="term" value="F:glutamate synthase (ferredoxin) activity"/>
    <property type="evidence" value="ECO:0007669"/>
    <property type="project" value="UniProtKB-EC"/>
</dbReference>
<proteinExistence type="inferred from homology"/>
<gene>
    <name evidence="5" type="primary">yerD [H]</name>
    <name evidence="5" type="ordered locus">TVNIR_1005</name>
</gene>
<dbReference type="InterPro" id="IPR002932">
    <property type="entry name" value="Glu_synthdom"/>
</dbReference>
<dbReference type="PIRSF" id="PIRSF006429">
    <property type="entry name" value="GOGAT_lg_2"/>
    <property type="match status" value="1"/>
</dbReference>
<dbReference type="PANTHER" id="PTHR43819:SF1">
    <property type="entry name" value="ARCHAEAL-TYPE GLUTAMATE SYNTHASE [NADPH]"/>
    <property type="match status" value="1"/>
</dbReference>
<dbReference type="AlphaFoldDB" id="L0DSU7"/>
<evidence type="ECO:0000313" key="5">
    <source>
        <dbReference type="EMBL" id="AGA32689.1"/>
    </source>
</evidence>
<name>L0DSU7_THIND</name>
<dbReference type="CDD" id="cd02808">
    <property type="entry name" value="GltS_FMN"/>
    <property type="match status" value="1"/>
</dbReference>
<dbReference type="SUPFAM" id="SSF51395">
    <property type="entry name" value="FMN-linked oxidoreductases"/>
    <property type="match status" value="1"/>
</dbReference>
<dbReference type="PIRSF" id="PIRSF500060">
    <property type="entry name" value="UCP500060"/>
    <property type="match status" value="1"/>
</dbReference>
<organism evidence="5 6">
    <name type="scientific">Thioalkalivibrio nitratireducens (strain DSM 14787 / UNIQEM 213 / ALEN2)</name>
    <dbReference type="NCBI Taxonomy" id="1255043"/>
    <lineage>
        <taxon>Bacteria</taxon>
        <taxon>Pseudomonadati</taxon>
        <taxon>Pseudomonadota</taxon>
        <taxon>Gammaproteobacteria</taxon>
        <taxon>Chromatiales</taxon>
        <taxon>Ectothiorhodospiraceae</taxon>
        <taxon>Thioalkalivibrio</taxon>
    </lineage>
</organism>
<keyword evidence="6" id="KW-1185">Reference proteome</keyword>
<sequence length="557" mass="60827">MYIGFLVFAGTSLLLLAVGWWFWPPVAWAAVLIVPLLALGTYDVLQTRHSIRRNFPLLGRARWLMETLRPFMRQYFVESDTDGVPINRMFRSIVYQRAKGELETVPFGTRVDVYRHGYEWIGHSVAAIRASDVLDLRVDVGGPDCRQPYRASIFNISALSFGALSPNAILALNHGAALGGFAQNTGEGGLAPCLLEHGGDLVWQIGTGYFGCRDARGRFSGELFEEKAAWPAVRMIEIKLSQGAKPGHGGILPAEKNTPEIAAIRGVEPGTVVESPPAHSVFDSLLGLLEFVARLRELSGGKPVGFKLAVGRKSEFVAICKAMVASGIVPDFITVDGGEGGTGAAPLEYANSVGMPLREALAFVDDCLTGFDLRSSIRVIASGKILTGFHLVKNLAVGADLCSSARGMMFALGCVHSLICNTNRCPSGVATQDPRLYRGLVVADKAQRVAQFQAKTVHATAELIASAGLFHTSELNRTHIYRRVTQSEIRRYDRIYPYLTAGVLRDPAKAPEAFAVHLEEADPERFMPRHCLTRSEDPRGDPHLPCTMRQYDRVSHL</sequence>
<accession>L0DSU7</accession>
<evidence type="ECO:0000259" key="4">
    <source>
        <dbReference type="Pfam" id="PF01645"/>
    </source>
</evidence>
<evidence type="ECO:0000256" key="1">
    <source>
        <dbReference type="ARBA" id="ARBA00009716"/>
    </source>
</evidence>
<dbReference type="eggNOG" id="COG0069">
    <property type="taxonomic scope" value="Bacteria"/>
</dbReference>
<dbReference type="InterPro" id="IPR027283">
    <property type="entry name" value="YerD"/>
</dbReference>
<comment type="similarity">
    <text evidence="1 2">Belongs to the glutamate synthase family.</text>
</comment>